<dbReference type="Proteomes" id="UP001470230">
    <property type="component" value="Unassembled WGS sequence"/>
</dbReference>
<dbReference type="Pfam" id="PF08238">
    <property type="entry name" value="Sel1"/>
    <property type="match status" value="3"/>
</dbReference>
<comment type="caution">
    <text evidence="1">The sequence shown here is derived from an EMBL/GenBank/DDBJ whole genome shotgun (WGS) entry which is preliminary data.</text>
</comment>
<sequence length="106" mass="11648">MYENGNGVKKNVDKALSYYQKAAEKGYSDSYAAMGLIYFNGNREKAFGCFKKAADMGSPSGCYLTGLCYQDGTGVTKDRSKALEHFRKADKLGYDGAKEKLKSLIT</sequence>
<accession>A0ABR2HMB5</accession>
<dbReference type="InterPro" id="IPR052748">
    <property type="entry name" value="ISR_Activator"/>
</dbReference>
<name>A0ABR2HMB5_9EUKA</name>
<proteinExistence type="predicted"/>
<protein>
    <recommendedName>
        <fullName evidence="3">Beta-lactamase</fullName>
    </recommendedName>
</protein>
<dbReference type="SUPFAM" id="SSF81901">
    <property type="entry name" value="HCP-like"/>
    <property type="match status" value="1"/>
</dbReference>
<organism evidence="1 2">
    <name type="scientific">Tritrichomonas musculus</name>
    <dbReference type="NCBI Taxonomy" id="1915356"/>
    <lineage>
        <taxon>Eukaryota</taxon>
        <taxon>Metamonada</taxon>
        <taxon>Parabasalia</taxon>
        <taxon>Tritrichomonadida</taxon>
        <taxon>Tritrichomonadidae</taxon>
        <taxon>Tritrichomonas</taxon>
    </lineage>
</organism>
<evidence type="ECO:0008006" key="3">
    <source>
        <dbReference type="Google" id="ProtNLM"/>
    </source>
</evidence>
<keyword evidence="2" id="KW-1185">Reference proteome</keyword>
<dbReference type="EMBL" id="JAPFFF010000026">
    <property type="protein sequence ID" value="KAK8849296.1"/>
    <property type="molecule type" value="Genomic_DNA"/>
</dbReference>
<gene>
    <name evidence="1" type="ORF">M9Y10_018665</name>
</gene>
<evidence type="ECO:0000313" key="1">
    <source>
        <dbReference type="EMBL" id="KAK8849296.1"/>
    </source>
</evidence>
<dbReference type="InterPro" id="IPR011990">
    <property type="entry name" value="TPR-like_helical_dom_sf"/>
</dbReference>
<dbReference type="PANTHER" id="PTHR45011:SF1">
    <property type="entry name" value="DAP3-BINDING CELL DEATH ENHANCER 1"/>
    <property type="match status" value="1"/>
</dbReference>
<dbReference type="Gene3D" id="1.25.40.10">
    <property type="entry name" value="Tetratricopeptide repeat domain"/>
    <property type="match status" value="1"/>
</dbReference>
<dbReference type="PANTHER" id="PTHR45011">
    <property type="entry name" value="DAP3-BINDING CELL DEATH ENHANCER 1"/>
    <property type="match status" value="1"/>
</dbReference>
<reference evidence="1 2" key="1">
    <citation type="submission" date="2024-04" db="EMBL/GenBank/DDBJ databases">
        <title>Tritrichomonas musculus Genome.</title>
        <authorList>
            <person name="Alves-Ferreira E."/>
            <person name="Grigg M."/>
            <person name="Lorenzi H."/>
            <person name="Galac M."/>
        </authorList>
    </citation>
    <scope>NUCLEOTIDE SEQUENCE [LARGE SCALE GENOMIC DNA]</scope>
    <source>
        <strain evidence="1 2">EAF2021</strain>
    </source>
</reference>
<dbReference type="InterPro" id="IPR006597">
    <property type="entry name" value="Sel1-like"/>
</dbReference>
<dbReference type="SMART" id="SM00671">
    <property type="entry name" value="SEL1"/>
    <property type="match status" value="3"/>
</dbReference>
<evidence type="ECO:0000313" key="2">
    <source>
        <dbReference type="Proteomes" id="UP001470230"/>
    </source>
</evidence>